<name>A0ABS9YLW7_9ACTN</name>
<dbReference type="EMBL" id="JALDAY010000015">
    <property type="protein sequence ID" value="MCI3277541.1"/>
    <property type="molecule type" value="Genomic_DNA"/>
</dbReference>
<evidence type="ECO:0000313" key="1">
    <source>
        <dbReference type="EMBL" id="MCI3277541.1"/>
    </source>
</evidence>
<dbReference type="Proteomes" id="UP001165269">
    <property type="component" value="Unassembled WGS sequence"/>
</dbReference>
<proteinExistence type="predicted"/>
<comment type="caution">
    <text evidence="1">The sequence shown here is derived from an EMBL/GenBank/DDBJ whole genome shotgun (WGS) entry which is preliminary data.</text>
</comment>
<organism evidence="1 2">
    <name type="scientific">Streptomyces cylindrosporus</name>
    <dbReference type="NCBI Taxonomy" id="2927583"/>
    <lineage>
        <taxon>Bacteria</taxon>
        <taxon>Bacillati</taxon>
        <taxon>Actinomycetota</taxon>
        <taxon>Actinomycetes</taxon>
        <taxon>Kitasatosporales</taxon>
        <taxon>Streptomycetaceae</taxon>
        <taxon>Streptomyces</taxon>
    </lineage>
</organism>
<protein>
    <submittedName>
        <fullName evidence="1">Uncharacterized protein</fullName>
    </submittedName>
</protein>
<accession>A0ABS9YLW7</accession>
<dbReference type="RefSeq" id="WP_242775361.1">
    <property type="nucleotide sequence ID" value="NZ_JALDAY010000015.1"/>
</dbReference>
<reference evidence="1" key="1">
    <citation type="submission" date="2022-03" db="EMBL/GenBank/DDBJ databases">
        <title>Streptomyces 7R015 and 7R016 isolated from Barleria lupulina in Thailand.</title>
        <authorList>
            <person name="Kanchanasin P."/>
            <person name="Phongsopitanun W."/>
            <person name="Tanasupawat S."/>
        </authorList>
    </citation>
    <scope>NUCLEOTIDE SEQUENCE</scope>
    <source>
        <strain evidence="1">7R015</strain>
    </source>
</reference>
<sequence>MARHDPTELAKAAYAAYGGATGGKNYRGEPMPAWDDLGTQIQTAWEVAAEATARMVLGLTRRADGQSERKGAAR</sequence>
<keyword evidence="2" id="KW-1185">Reference proteome</keyword>
<evidence type="ECO:0000313" key="2">
    <source>
        <dbReference type="Proteomes" id="UP001165269"/>
    </source>
</evidence>
<gene>
    <name evidence="1" type="ORF">MQP27_41380</name>
</gene>